<protein>
    <submittedName>
        <fullName evidence="1">Uncharacterized protein</fullName>
    </submittedName>
</protein>
<evidence type="ECO:0000313" key="2">
    <source>
        <dbReference type="Proteomes" id="UP000235584"/>
    </source>
</evidence>
<proteinExistence type="predicted"/>
<dbReference type="PANTHER" id="PTHR43861">
    <property type="entry name" value="TRANS-ACONITATE 2-METHYLTRANSFERASE-RELATED"/>
    <property type="match status" value="1"/>
</dbReference>
<gene>
    <name evidence="1" type="ORF">C0V70_09365</name>
</gene>
<evidence type="ECO:0000313" key="1">
    <source>
        <dbReference type="EMBL" id="AUN98308.1"/>
    </source>
</evidence>
<reference evidence="1 2" key="1">
    <citation type="submission" date="2018-01" db="EMBL/GenBank/DDBJ databases">
        <title>Complete genome sequence of Bacteriovorax stolpii DSM12778.</title>
        <authorList>
            <person name="Tang B."/>
            <person name="Chang J."/>
        </authorList>
    </citation>
    <scope>NUCLEOTIDE SEQUENCE [LARGE SCALE GENOMIC DNA]</scope>
    <source>
        <strain evidence="1 2">DSM 12778</strain>
    </source>
</reference>
<name>A0A2K9NS34_BACTC</name>
<dbReference type="AlphaFoldDB" id="A0A2K9NS34"/>
<dbReference type="Proteomes" id="UP000235584">
    <property type="component" value="Chromosome"/>
</dbReference>
<dbReference type="RefSeq" id="WP_102243599.1">
    <property type="nucleotide sequence ID" value="NZ_CP025704.1"/>
</dbReference>
<dbReference type="KEGG" id="bsto:C0V70_09365"/>
<organism evidence="1 2">
    <name type="scientific">Bacteriovorax stolpii</name>
    <name type="common">Bdellovibrio stolpii</name>
    <dbReference type="NCBI Taxonomy" id="960"/>
    <lineage>
        <taxon>Bacteria</taxon>
        <taxon>Pseudomonadati</taxon>
        <taxon>Bdellovibrionota</taxon>
        <taxon>Bacteriovoracia</taxon>
        <taxon>Bacteriovoracales</taxon>
        <taxon>Bacteriovoracaceae</taxon>
        <taxon>Bacteriovorax</taxon>
    </lineage>
</organism>
<dbReference type="Pfam" id="PF08241">
    <property type="entry name" value="Methyltransf_11"/>
    <property type="match status" value="1"/>
</dbReference>
<dbReference type="Gene3D" id="3.40.50.150">
    <property type="entry name" value="Vaccinia Virus protein VP39"/>
    <property type="match status" value="1"/>
</dbReference>
<keyword evidence="2" id="KW-1185">Reference proteome</keyword>
<sequence>MKNYLIEHTDENMRLDFQNKIDVYDLDKELAHFQWNPEALILDAGCGNGNVIEKLLSLGMKSIHGVDFSEERIKQAQARFNSQKEVHLFKRSLENTDFASNTYDIIICRYIYEHIPNPVNIIKELNRILKPGGLIYIINFDDIFFNFYTKDDSLNQDLKKLKSKLPQDFEIARKIPQFLKQNGFQDIAWDAETFFFKGERLKLEMENNRMRLEQGKGHLSKYFPDENKYLDFSRAYLNEMQDDCNVMAATKYLIKARKTG</sequence>
<dbReference type="InterPro" id="IPR029063">
    <property type="entry name" value="SAM-dependent_MTases_sf"/>
</dbReference>
<dbReference type="CDD" id="cd02440">
    <property type="entry name" value="AdoMet_MTases"/>
    <property type="match status" value="1"/>
</dbReference>
<dbReference type="InterPro" id="IPR013216">
    <property type="entry name" value="Methyltransf_11"/>
</dbReference>
<dbReference type="SUPFAM" id="SSF53335">
    <property type="entry name" value="S-adenosyl-L-methionine-dependent methyltransferases"/>
    <property type="match status" value="1"/>
</dbReference>
<dbReference type="GO" id="GO:0008757">
    <property type="term" value="F:S-adenosylmethionine-dependent methyltransferase activity"/>
    <property type="evidence" value="ECO:0007669"/>
    <property type="project" value="InterPro"/>
</dbReference>
<dbReference type="EMBL" id="CP025704">
    <property type="protein sequence ID" value="AUN98308.1"/>
    <property type="molecule type" value="Genomic_DNA"/>
</dbReference>
<accession>A0A2K9NS34</accession>